<accession>A0AAE4ALL5</accession>
<evidence type="ECO:0000313" key="6">
    <source>
        <dbReference type="EMBL" id="MDQ0288399.1"/>
    </source>
</evidence>
<dbReference type="InterPro" id="IPR050406">
    <property type="entry name" value="FGGY_Carb_Kinase"/>
</dbReference>
<proteinExistence type="inferred from homology"/>
<dbReference type="SUPFAM" id="SSF53067">
    <property type="entry name" value="Actin-like ATPase domain"/>
    <property type="match status" value="2"/>
</dbReference>
<dbReference type="RefSeq" id="WP_307259721.1">
    <property type="nucleotide sequence ID" value="NZ_JAUSVL010000001.1"/>
</dbReference>
<comment type="similarity">
    <text evidence="1">Belongs to the FGGY kinase family.</text>
</comment>
<evidence type="ECO:0000256" key="1">
    <source>
        <dbReference type="ARBA" id="ARBA00009156"/>
    </source>
</evidence>
<protein>
    <submittedName>
        <fullName evidence="6">Xylulokinase</fullName>
        <ecNumber evidence="6">2.7.1.17</ecNumber>
    </submittedName>
</protein>
<dbReference type="AlphaFoldDB" id="A0AAE4ALL5"/>
<comment type="caution">
    <text evidence="6">The sequence shown here is derived from an EMBL/GenBank/DDBJ whole genome shotgun (WGS) entry which is preliminary data.</text>
</comment>
<gene>
    <name evidence="6" type="ORF">J3R75_000506</name>
</gene>
<dbReference type="PIRSF" id="PIRSF000538">
    <property type="entry name" value="GlpK"/>
    <property type="match status" value="1"/>
</dbReference>
<reference evidence="6" key="1">
    <citation type="submission" date="2023-07" db="EMBL/GenBank/DDBJ databases">
        <title>Genomic Encyclopedia of Type Strains, Phase IV (KMG-IV): sequencing the most valuable type-strain genomes for metagenomic binning, comparative biology and taxonomic classification.</title>
        <authorList>
            <person name="Goeker M."/>
        </authorList>
    </citation>
    <scope>NUCLEOTIDE SEQUENCE</scope>
    <source>
        <strain evidence="6">DSM 24202</strain>
    </source>
</reference>
<dbReference type="InterPro" id="IPR000577">
    <property type="entry name" value="Carb_kinase_FGGY"/>
</dbReference>
<dbReference type="InterPro" id="IPR018485">
    <property type="entry name" value="FGGY_C"/>
</dbReference>
<dbReference type="Proteomes" id="UP001238163">
    <property type="component" value="Unassembled WGS sequence"/>
</dbReference>
<dbReference type="GO" id="GO:0004856">
    <property type="term" value="F:D-xylulokinase activity"/>
    <property type="evidence" value="ECO:0007669"/>
    <property type="project" value="UniProtKB-EC"/>
</dbReference>
<sequence length="495" mass="52744">MSYMGVDIGTSGCKAVVFSDAGRQLSSARRAYAVQTPRPGWAELSSSEVMDACCAVITEAAAQAPAGDPLRGLGISSQGEAFTPVGAHGEMLGNGLVSSDCRALDLVAPFVASFGLEQLYHLTGHTPSPMFSLFKLLWLKKYQPAVWSSARAFLCYEDLLELRLGVDPAMGWPMAGRTMLFDVEKHCWSPEILGALALSPDKLARPLASGSIAGTVSDAVAAELGLPRGVAVVTGGHDQTIGALGAGVIEQGTAMYAAGTVECLCPVVPALTRSEALCRNNLCSYDYSIKGCYTSVAYSLTGSNLLQYCHDQFGFGHSYDEILAEMPAAPSGLLALPYFTPSGTPYFDPHTPGCIWGWRLSTPRGEVLKGLLEGVALEMKLNLALLEQSGMAITRLIATGGGSRNRALVQMKANVLNKAIQCLDVAEAGCLGGARLAQSAVEGRPVQELAKQNFDPERLVEPDAEQAGLYDVKFKQYQDWYACVREFSRRQVLPG</sequence>
<evidence type="ECO:0000256" key="3">
    <source>
        <dbReference type="ARBA" id="ARBA00022777"/>
    </source>
</evidence>
<dbReference type="Pfam" id="PF00370">
    <property type="entry name" value="FGGY_N"/>
    <property type="match status" value="1"/>
</dbReference>
<dbReference type="InterPro" id="IPR018484">
    <property type="entry name" value="FGGY_N"/>
</dbReference>
<feature type="domain" description="Carbohydrate kinase FGGY N-terminal" evidence="4">
    <location>
        <begin position="3"/>
        <end position="245"/>
    </location>
</feature>
<dbReference type="InterPro" id="IPR043129">
    <property type="entry name" value="ATPase_NBD"/>
</dbReference>
<name>A0AAE4ALL5_9BACT</name>
<dbReference type="Pfam" id="PF02782">
    <property type="entry name" value="FGGY_C"/>
    <property type="match status" value="1"/>
</dbReference>
<dbReference type="EMBL" id="JAUSVL010000001">
    <property type="protein sequence ID" value="MDQ0288399.1"/>
    <property type="molecule type" value="Genomic_DNA"/>
</dbReference>
<evidence type="ECO:0000259" key="5">
    <source>
        <dbReference type="Pfam" id="PF02782"/>
    </source>
</evidence>
<dbReference type="CDD" id="cd07773">
    <property type="entry name" value="ASKHA_NBD_FGGY_FK"/>
    <property type="match status" value="1"/>
</dbReference>
<dbReference type="EC" id="2.7.1.17" evidence="6"/>
<keyword evidence="3" id="KW-0418">Kinase</keyword>
<keyword evidence="7" id="KW-1185">Reference proteome</keyword>
<evidence type="ECO:0000259" key="4">
    <source>
        <dbReference type="Pfam" id="PF00370"/>
    </source>
</evidence>
<evidence type="ECO:0000256" key="2">
    <source>
        <dbReference type="ARBA" id="ARBA00022679"/>
    </source>
</evidence>
<feature type="domain" description="Carbohydrate kinase FGGY C-terminal" evidence="5">
    <location>
        <begin position="319"/>
        <end position="439"/>
    </location>
</feature>
<dbReference type="Gene3D" id="3.30.420.40">
    <property type="match status" value="2"/>
</dbReference>
<organism evidence="6 7">
    <name type="scientific">Oligosphaera ethanolica</name>
    <dbReference type="NCBI Taxonomy" id="760260"/>
    <lineage>
        <taxon>Bacteria</taxon>
        <taxon>Pseudomonadati</taxon>
        <taxon>Lentisphaerota</taxon>
        <taxon>Oligosphaeria</taxon>
        <taxon>Oligosphaerales</taxon>
        <taxon>Oligosphaeraceae</taxon>
        <taxon>Oligosphaera</taxon>
    </lineage>
</organism>
<evidence type="ECO:0000313" key="7">
    <source>
        <dbReference type="Proteomes" id="UP001238163"/>
    </source>
</evidence>
<dbReference type="PANTHER" id="PTHR43095">
    <property type="entry name" value="SUGAR KINASE"/>
    <property type="match status" value="1"/>
</dbReference>
<keyword evidence="2 6" id="KW-0808">Transferase</keyword>
<dbReference type="PANTHER" id="PTHR43095:SF5">
    <property type="entry name" value="XYLULOSE KINASE"/>
    <property type="match status" value="1"/>
</dbReference>